<keyword evidence="1" id="KW-0732">Signal</keyword>
<evidence type="ECO:0000256" key="1">
    <source>
        <dbReference type="SAM" id="SignalP"/>
    </source>
</evidence>
<sequence>MWSRSPTPSLLVLVAVIALGSGAGLVVVNERGASQTYNTSYLTTIGLAPITELRKPDGGTCPSGAKEITVVGCAQGEGRLWNSRLCAGAQDTFNSKCRSECDHWVLKQATSNLQPVAKRSQCYIPEGGVGDEGSATAKCPKKELDARGGKCKCWACLVKVVD</sequence>
<dbReference type="AlphaFoldDB" id="A0A0H5QKE5"/>
<feature type="chain" id="PRO_5005222797" evidence="1">
    <location>
        <begin position="23"/>
        <end position="162"/>
    </location>
</feature>
<feature type="signal peptide" evidence="1">
    <location>
        <begin position="1"/>
        <end position="22"/>
    </location>
</feature>
<protein>
    <submittedName>
        <fullName evidence="2">Uncharacterized protein</fullName>
    </submittedName>
</protein>
<reference evidence="2" key="1">
    <citation type="submission" date="2015-04" db="EMBL/GenBank/DDBJ databases">
        <title>The genome sequence of the plant pathogenic Rhizarian Plasmodiophora brassicae reveals insights in its biotrophic life cycle and the origin of chitin synthesis.</title>
        <authorList>
            <person name="Schwelm A."/>
            <person name="Fogelqvist J."/>
            <person name="Knaust A."/>
            <person name="Julke S."/>
            <person name="Lilja T."/>
            <person name="Dhandapani V."/>
            <person name="Bonilla-Rosso G."/>
            <person name="Karlsson M."/>
            <person name="Shevchenko A."/>
            <person name="Choi S.R."/>
            <person name="Kim H.G."/>
            <person name="Park J.Y."/>
            <person name="Lim Y.P."/>
            <person name="Ludwig-Muller J."/>
            <person name="Dixelius C."/>
        </authorList>
    </citation>
    <scope>NUCLEOTIDE SEQUENCE</scope>
    <source>
        <tissue evidence="2">Potato root galls</tissue>
    </source>
</reference>
<dbReference type="EMBL" id="HACM01002031">
    <property type="protein sequence ID" value="CRZ02473.1"/>
    <property type="molecule type" value="Transcribed_RNA"/>
</dbReference>
<accession>A0A0H5QKE5</accession>
<name>A0A0H5QKE5_9EUKA</name>
<proteinExistence type="predicted"/>
<evidence type="ECO:0000313" key="2">
    <source>
        <dbReference type="EMBL" id="CRZ02473.1"/>
    </source>
</evidence>
<organism evidence="2">
    <name type="scientific">Spongospora subterranea</name>
    <dbReference type="NCBI Taxonomy" id="70186"/>
    <lineage>
        <taxon>Eukaryota</taxon>
        <taxon>Sar</taxon>
        <taxon>Rhizaria</taxon>
        <taxon>Endomyxa</taxon>
        <taxon>Phytomyxea</taxon>
        <taxon>Plasmodiophorida</taxon>
        <taxon>Plasmodiophoridae</taxon>
        <taxon>Spongospora</taxon>
    </lineage>
</organism>